<dbReference type="InterPro" id="IPR004089">
    <property type="entry name" value="MCPsignal_dom"/>
</dbReference>
<dbReference type="PANTHER" id="PTHR43531:SF11">
    <property type="entry name" value="METHYL-ACCEPTING CHEMOTAXIS PROTEIN 3"/>
    <property type="match status" value="1"/>
</dbReference>
<evidence type="ECO:0000256" key="4">
    <source>
        <dbReference type="PROSITE-ProRule" id="PRU00284"/>
    </source>
</evidence>
<evidence type="ECO:0000259" key="7">
    <source>
        <dbReference type="PROSITE" id="PS50111"/>
    </source>
</evidence>
<evidence type="ECO:0000256" key="6">
    <source>
        <dbReference type="SAM" id="Phobius"/>
    </source>
</evidence>
<dbReference type="Gene3D" id="6.10.340.10">
    <property type="match status" value="1"/>
</dbReference>
<proteinExistence type="inferred from homology"/>
<dbReference type="SMART" id="SM00304">
    <property type="entry name" value="HAMP"/>
    <property type="match status" value="1"/>
</dbReference>
<keyword evidence="6" id="KW-1133">Transmembrane helix</keyword>
<dbReference type="AlphaFoldDB" id="Q3A5Y2"/>
<feature type="transmembrane region" description="Helical" evidence="6">
    <location>
        <begin position="358"/>
        <end position="380"/>
    </location>
</feature>
<comment type="subcellular location">
    <subcellularLocation>
        <location evidence="1">Membrane</location>
    </subcellularLocation>
</comment>
<accession>Q3A5Y2</accession>
<feature type="compositionally biased region" description="Polar residues" evidence="5">
    <location>
        <begin position="723"/>
        <end position="732"/>
    </location>
</feature>
<name>Q3A5Y2_SYNC1</name>
<keyword evidence="4" id="KW-0807">Transducer</keyword>
<dbReference type="GO" id="GO:0007165">
    <property type="term" value="P:signal transduction"/>
    <property type="evidence" value="ECO:0007669"/>
    <property type="project" value="UniProtKB-KW"/>
</dbReference>
<evidence type="ECO:0000313" key="9">
    <source>
        <dbReference type="EMBL" id="ABA88225.1"/>
    </source>
</evidence>
<dbReference type="OrthoDB" id="9765170at2"/>
<sequence>MKFKSIQLKIAFIAGLCLLLTIASMVALSFFSSGRTRAYTQDKVSALQQESALLILENLAEGEAGKVRVNFDVALDAARNMAHMLEVSKQTDSAGNALLTFDRGQINAILLHVLKQNPEFNGTYSCWEPDALDGRDADFRTGKQGNNAVTGRFTPYWTRDAHGNIAVQPLVEYDTMEKHPNGVLKGGWYIGPRESHTESVLDPFPYVVQGKKVWLTTLSVPILVKGKFYGVAGADFNLDFVQKLSHEVDKDIYDGRGEVTIISNAGLVVADSERPELIGQHIRTFMAEGWQDAVKAVQGGQMSVGIDEHTNMAQAIVPIALGRTGKPWSVMIRIDKEVILAEAMALSKTLDARSKSSAMWQGGVSLVIAVLAIVVMWLAAGGIARPVRAAAELADTIREGDFGQRVDSDAVDEVGQLADSLNSMAASLEKAARVADEIADGNLDVEVSLASNRDQLGGALQKMTASLNEVLGQVQLSGEQIATGSAQVSDASQSLSQGATEQAASLEEISASILEMSSQTSQTAENATQANTLSKQANEVAMTGNEHMQELIAAMGEINVAGQNISKIIKVIDEIAFQTNLLALNAAVEAARAGQHGKGFAVVAEEVRNLAARSAEAARETAEMIEGSVSKAANGVDVADKTADVLREIVDSVTKTTDLVSEIAAAANEQAQGIGQINVGLGQVDQVTQQNTANAEESAAAAVELSSQAEQMRQMLARFTMKNQPQTQSQISPKPVVKELSGGGPKVAQKQVPASSAPAKGKTTPAPMIALDDNEFGKF</sequence>
<protein>
    <submittedName>
        <fullName evidence="9">Methyl-accepting chemotaxis sensory transducer, class 36H, Cache_1 domain-containing</fullName>
    </submittedName>
</protein>
<dbReference type="Proteomes" id="UP000002534">
    <property type="component" value="Chromosome"/>
</dbReference>
<dbReference type="FunFam" id="1.10.287.950:FF:000001">
    <property type="entry name" value="Methyl-accepting chemotaxis sensory transducer"/>
    <property type="match status" value="1"/>
</dbReference>
<evidence type="ECO:0000256" key="3">
    <source>
        <dbReference type="ARBA" id="ARBA00029447"/>
    </source>
</evidence>
<reference evidence="9 10" key="2">
    <citation type="journal article" date="2012" name="BMC Genomics">
        <title>The genome of Pelobacter carbinolicus reveals surprising metabolic capabilities and physiological features.</title>
        <authorList>
            <person name="Aklujkar M."/>
            <person name="Haveman S.A."/>
            <person name="Didonato R.Jr."/>
            <person name="Chertkov O."/>
            <person name="Han C.S."/>
            <person name="Land M.L."/>
            <person name="Brown P."/>
            <person name="Lovley D.R."/>
        </authorList>
    </citation>
    <scope>NUCLEOTIDE SEQUENCE [LARGE SCALE GENOMIC DNA]</scope>
    <source>
        <strain evidence="10">DSM 2380 / NBRC 103641 / GraBd1</strain>
    </source>
</reference>
<dbReference type="InterPro" id="IPR003660">
    <property type="entry name" value="HAMP_dom"/>
</dbReference>
<organism evidence="9 10">
    <name type="scientific">Syntrophotalea carbinolica (strain DSM 2380 / NBRC 103641 / GraBd1)</name>
    <name type="common">Pelobacter carbinolicus</name>
    <dbReference type="NCBI Taxonomy" id="338963"/>
    <lineage>
        <taxon>Bacteria</taxon>
        <taxon>Pseudomonadati</taxon>
        <taxon>Thermodesulfobacteriota</taxon>
        <taxon>Desulfuromonadia</taxon>
        <taxon>Desulfuromonadales</taxon>
        <taxon>Syntrophotaleaceae</taxon>
        <taxon>Syntrophotalea</taxon>
    </lineage>
</organism>
<evidence type="ECO:0000259" key="8">
    <source>
        <dbReference type="PROSITE" id="PS50885"/>
    </source>
</evidence>
<keyword evidence="2" id="KW-0145">Chemotaxis</keyword>
<feature type="domain" description="HAMP" evidence="8">
    <location>
        <begin position="381"/>
        <end position="433"/>
    </location>
</feature>
<dbReference type="PANTHER" id="PTHR43531">
    <property type="entry name" value="PROTEIN ICFG"/>
    <property type="match status" value="1"/>
</dbReference>
<dbReference type="EMBL" id="CP000142">
    <property type="protein sequence ID" value="ABA88225.1"/>
    <property type="molecule type" value="Genomic_DNA"/>
</dbReference>
<dbReference type="CDD" id="cd11386">
    <property type="entry name" value="MCP_signal"/>
    <property type="match status" value="1"/>
</dbReference>
<gene>
    <name evidence="9" type="primary">mcp36H-5</name>
    <name evidence="9" type="ordered locus">Pcar_0972</name>
</gene>
<dbReference type="STRING" id="338963.Pcar_0972"/>
<comment type="similarity">
    <text evidence="3">Belongs to the methyl-accepting chemotaxis (MCP) protein family.</text>
</comment>
<dbReference type="InterPro" id="IPR051310">
    <property type="entry name" value="MCP_chemotaxis"/>
</dbReference>
<dbReference type="Gene3D" id="3.30.450.20">
    <property type="entry name" value="PAS domain"/>
    <property type="match status" value="1"/>
</dbReference>
<dbReference type="RefSeq" id="WP_011340690.1">
    <property type="nucleotide sequence ID" value="NC_007498.2"/>
</dbReference>
<evidence type="ECO:0000313" key="10">
    <source>
        <dbReference type="Proteomes" id="UP000002534"/>
    </source>
</evidence>
<dbReference type="Gene3D" id="1.10.287.950">
    <property type="entry name" value="Methyl-accepting chemotaxis protein"/>
    <property type="match status" value="1"/>
</dbReference>
<dbReference type="SMART" id="SM00283">
    <property type="entry name" value="MA"/>
    <property type="match status" value="1"/>
</dbReference>
<dbReference type="eggNOG" id="COG0840">
    <property type="taxonomic scope" value="Bacteria"/>
</dbReference>
<dbReference type="KEGG" id="pca:Pcar_0972"/>
<reference evidence="10" key="1">
    <citation type="submission" date="2005-10" db="EMBL/GenBank/DDBJ databases">
        <title>Complete sequence of Pelobacter carbinolicus DSM 2380.</title>
        <authorList>
            <person name="Copeland A."/>
            <person name="Lucas S."/>
            <person name="Lapidus A."/>
            <person name="Barry K."/>
            <person name="Detter J.C."/>
            <person name="Glavina T."/>
            <person name="Hammon N."/>
            <person name="Israni S."/>
            <person name="Pitluck S."/>
            <person name="Chertkov O."/>
            <person name="Schmutz J."/>
            <person name="Larimer F."/>
            <person name="Land M."/>
            <person name="Kyrpides N."/>
            <person name="Ivanova N."/>
            <person name="Richardson P."/>
        </authorList>
    </citation>
    <scope>NUCLEOTIDE SEQUENCE [LARGE SCALE GENOMIC DNA]</scope>
    <source>
        <strain evidence="10">DSM 2380 / NBRC 103641 / GraBd1</strain>
    </source>
</reference>
<evidence type="ECO:0000256" key="5">
    <source>
        <dbReference type="SAM" id="MobiDB-lite"/>
    </source>
</evidence>
<dbReference type="Pfam" id="PF00672">
    <property type="entry name" value="HAMP"/>
    <property type="match status" value="1"/>
</dbReference>
<dbReference type="HOGENOM" id="CLU_000445_107_12_7"/>
<dbReference type="PROSITE" id="PS50111">
    <property type="entry name" value="CHEMOTAXIS_TRANSDUC_2"/>
    <property type="match status" value="1"/>
</dbReference>
<feature type="region of interest" description="Disordered" evidence="5">
    <location>
        <begin position="723"/>
        <end position="779"/>
    </location>
</feature>
<feature type="domain" description="Methyl-accepting transducer" evidence="7">
    <location>
        <begin position="477"/>
        <end position="706"/>
    </location>
</feature>
<evidence type="ECO:0000256" key="2">
    <source>
        <dbReference type="ARBA" id="ARBA00022500"/>
    </source>
</evidence>
<dbReference type="Pfam" id="PF22673">
    <property type="entry name" value="MCP-like_PDC_1"/>
    <property type="match status" value="1"/>
</dbReference>
<keyword evidence="10" id="KW-1185">Reference proteome</keyword>
<dbReference type="GO" id="GO:0006935">
    <property type="term" value="P:chemotaxis"/>
    <property type="evidence" value="ECO:0007669"/>
    <property type="project" value="UniProtKB-KW"/>
</dbReference>
<dbReference type="PROSITE" id="PS50885">
    <property type="entry name" value="HAMP"/>
    <property type="match status" value="1"/>
</dbReference>
<dbReference type="SUPFAM" id="SSF58104">
    <property type="entry name" value="Methyl-accepting chemotaxis protein (MCP) signaling domain"/>
    <property type="match status" value="1"/>
</dbReference>
<dbReference type="Pfam" id="PF00015">
    <property type="entry name" value="MCPsignal"/>
    <property type="match status" value="1"/>
</dbReference>
<dbReference type="CDD" id="cd12913">
    <property type="entry name" value="PDC1_MCP_like"/>
    <property type="match status" value="1"/>
</dbReference>
<evidence type="ECO:0000256" key="1">
    <source>
        <dbReference type="ARBA" id="ARBA00004370"/>
    </source>
</evidence>
<dbReference type="CDD" id="cd06225">
    <property type="entry name" value="HAMP"/>
    <property type="match status" value="1"/>
</dbReference>
<keyword evidence="6" id="KW-0472">Membrane</keyword>
<keyword evidence="6" id="KW-0812">Transmembrane</keyword>
<dbReference type="GO" id="GO:0016020">
    <property type="term" value="C:membrane"/>
    <property type="evidence" value="ECO:0007669"/>
    <property type="project" value="UniProtKB-SubCell"/>
</dbReference>